<evidence type="ECO:0000313" key="3">
    <source>
        <dbReference type="Proteomes" id="UP000030014"/>
    </source>
</evidence>
<evidence type="ECO:0000313" key="2">
    <source>
        <dbReference type="EMBL" id="KGM97883.1"/>
    </source>
</evidence>
<sequence length="247" mass="27878">MTIDLVRNGETLDDLQLDGIHVIQKKDGFRFGIDAVLLANFANVKNGNRVVDLCSGTGIVPFIIAGKTKASSITGIEIQEDMVEMANRSAMFNKLQDKIEFICEDLTNIDIMKKIPKVDVVTVNPPYKLYNSGIVNPSDKMAIARHEICCNLEDVIIACRTLLKDNKRMYMVHRPDRLADIITLMRKNKIEPKRIQMVHPNTKKAPNIVLIEGQRDGGAFLKWEPPIYVYNDKGGYSDQIEAIYGRK</sequence>
<dbReference type="EMBL" id="JDRY01000060">
    <property type="protein sequence ID" value="KGM97883.1"/>
    <property type="molecule type" value="Genomic_DNA"/>
</dbReference>
<proteinExistence type="predicted"/>
<organism evidence="2 3">
    <name type="scientific">Clostridium botulinum C/D str. DC5</name>
    <dbReference type="NCBI Taxonomy" id="1443128"/>
    <lineage>
        <taxon>Bacteria</taxon>
        <taxon>Bacillati</taxon>
        <taxon>Bacillota</taxon>
        <taxon>Clostridia</taxon>
        <taxon>Eubacteriales</taxon>
        <taxon>Clostridiaceae</taxon>
        <taxon>Clostridium</taxon>
    </lineage>
</organism>
<protein>
    <recommendedName>
        <fullName evidence="1">Methyltransferase domain-containing protein</fullName>
    </recommendedName>
</protein>
<accession>A0A0A0IBH9</accession>
<dbReference type="Proteomes" id="UP000030014">
    <property type="component" value="Unassembled WGS sequence"/>
</dbReference>
<dbReference type="PANTHER" id="PTHR47739">
    <property type="entry name" value="TRNA1(VAL) (ADENINE(37)-N6)-METHYLTRANSFERASE"/>
    <property type="match status" value="1"/>
</dbReference>
<dbReference type="GO" id="GO:0008168">
    <property type="term" value="F:methyltransferase activity"/>
    <property type="evidence" value="ECO:0007669"/>
    <property type="project" value="InterPro"/>
</dbReference>
<dbReference type="CDD" id="cd02440">
    <property type="entry name" value="AdoMet_MTases"/>
    <property type="match status" value="1"/>
</dbReference>
<gene>
    <name evidence="2" type="ORF">Z955_11850</name>
</gene>
<dbReference type="RefSeq" id="WP_039258500.1">
    <property type="nucleotide sequence ID" value="NZ_JDRY01000060.1"/>
</dbReference>
<dbReference type="Gene3D" id="3.40.50.150">
    <property type="entry name" value="Vaccinia Virus protein VP39"/>
    <property type="match status" value="1"/>
</dbReference>
<dbReference type="Pfam" id="PF13847">
    <property type="entry name" value="Methyltransf_31"/>
    <property type="match status" value="1"/>
</dbReference>
<dbReference type="SUPFAM" id="SSF53335">
    <property type="entry name" value="S-adenosyl-L-methionine-dependent methyltransferases"/>
    <property type="match status" value="1"/>
</dbReference>
<dbReference type="InterPro" id="IPR025714">
    <property type="entry name" value="Methyltranfer_dom"/>
</dbReference>
<feature type="domain" description="Methyltransferase" evidence="1">
    <location>
        <begin position="45"/>
        <end position="182"/>
    </location>
</feature>
<dbReference type="AlphaFoldDB" id="A0A0A0IBH9"/>
<dbReference type="InterPro" id="IPR050210">
    <property type="entry name" value="tRNA_Adenine-N(6)_MTase"/>
</dbReference>
<reference evidence="2 3" key="1">
    <citation type="submission" date="2014-01" db="EMBL/GenBank/DDBJ databases">
        <title>Plasmidome dynamics in the species complex Clostridium novyi sensu lato converts strains of independent lineages into distinctly different pathogens.</title>
        <authorList>
            <person name="Skarin H."/>
            <person name="Segerman B."/>
        </authorList>
    </citation>
    <scope>NUCLEOTIDE SEQUENCE [LARGE SCALE GENOMIC DNA]</scope>
    <source>
        <strain evidence="2 3">DC5</strain>
    </source>
</reference>
<name>A0A0A0IBH9_CLOBO</name>
<dbReference type="InterPro" id="IPR029063">
    <property type="entry name" value="SAM-dependent_MTases_sf"/>
</dbReference>
<dbReference type="PANTHER" id="PTHR47739:SF1">
    <property type="entry name" value="TRNA1(VAL) (ADENINE(37)-N6)-METHYLTRANSFERASE"/>
    <property type="match status" value="1"/>
</dbReference>
<evidence type="ECO:0000259" key="1">
    <source>
        <dbReference type="Pfam" id="PF13847"/>
    </source>
</evidence>
<comment type="caution">
    <text evidence="2">The sequence shown here is derived from an EMBL/GenBank/DDBJ whole genome shotgun (WGS) entry which is preliminary data.</text>
</comment>